<dbReference type="InterPro" id="IPR042252">
    <property type="entry name" value="MtfA_N"/>
</dbReference>
<dbReference type="InterPro" id="IPR024079">
    <property type="entry name" value="MetalloPept_cat_dom_sf"/>
</dbReference>
<dbReference type="GO" id="GO:0008237">
    <property type="term" value="F:metallopeptidase activity"/>
    <property type="evidence" value="ECO:0007669"/>
    <property type="project" value="InterPro"/>
</dbReference>
<dbReference type="AlphaFoldDB" id="A0A1N6Y1E5"/>
<dbReference type="RefSeq" id="WP_084182099.1">
    <property type="nucleotide sequence ID" value="NZ_FTMA01000006.1"/>
</dbReference>
<dbReference type="Pfam" id="PF06167">
    <property type="entry name" value="Peptidase_M90"/>
    <property type="match status" value="1"/>
</dbReference>
<dbReference type="Gene3D" id="3.40.390.10">
    <property type="entry name" value="Collagenase (Catalytic Domain)"/>
    <property type="match status" value="1"/>
</dbReference>
<dbReference type="Proteomes" id="UP000186953">
    <property type="component" value="Unassembled WGS sequence"/>
</dbReference>
<accession>A0A1N6Y1E5</accession>
<dbReference type="GO" id="GO:0004177">
    <property type="term" value="F:aminopeptidase activity"/>
    <property type="evidence" value="ECO:0007669"/>
    <property type="project" value="TreeGrafter"/>
</dbReference>
<sequence length="273" mass="31616">MLLSLNNINFALQFFFCNYYLLNRTFNQHYHLNVKHTFVNFFIKSSSKLECHEVLNKWNSYYAALSEKHQKAFVKRTLLFLKTTHFSATEGLELTTEMKLVISSAFIEITFGLKQPVLSLFKTVLVSPPSNTSTSKRVLFNGDENTLTKHINLPWPAVKNSFTFSDAGFNFALQEFSHCLIIEHAKSSYFSKAFNDMDLNAWKELASKKMPLIHEGKYTIFKNYEGTDLTELFAATLAIFFEQPHEFYSYAPTFYRTTAKVLKQDPRNGKNPK</sequence>
<dbReference type="InterPro" id="IPR010384">
    <property type="entry name" value="MtfA_fam"/>
</dbReference>
<proteinExistence type="predicted"/>
<dbReference type="SUPFAM" id="SSF55486">
    <property type="entry name" value="Metalloproteases ('zincins'), catalytic domain"/>
    <property type="match status" value="1"/>
</dbReference>
<name>A0A1N6Y1E5_9FLAO</name>
<dbReference type="STRING" id="228959.SAMN05421797_10632"/>
<dbReference type="PANTHER" id="PTHR30164">
    <property type="entry name" value="MTFA PEPTIDASE"/>
    <property type="match status" value="1"/>
</dbReference>
<dbReference type="PANTHER" id="PTHR30164:SF2">
    <property type="entry name" value="PROTEIN MTFA"/>
    <property type="match status" value="1"/>
</dbReference>
<keyword evidence="2" id="KW-1185">Reference proteome</keyword>
<reference evidence="2" key="1">
    <citation type="submission" date="2017-01" db="EMBL/GenBank/DDBJ databases">
        <authorList>
            <person name="Varghese N."/>
            <person name="Submissions S."/>
        </authorList>
    </citation>
    <scope>NUCLEOTIDE SEQUENCE [LARGE SCALE GENOMIC DNA]</scope>
    <source>
        <strain evidence="2">DSM 15366</strain>
    </source>
</reference>
<organism evidence="1 2">
    <name type="scientific">Maribacter ulvicola</name>
    <dbReference type="NCBI Taxonomy" id="228959"/>
    <lineage>
        <taxon>Bacteria</taxon>
        <taxon>Pseudomonadati</taxon>
        <taxon>Bacteroidota</taxon>
        <taxon>Flavobacteriia</taxon>
        <taxon>Flavobacteriales</taxon>
        <taxon>Flavobacteriaceae</taxon>
        <taxon>Maribacter</taxon>
    </lineage>
</organism>
<dbReference type="EMBL" id="FTMA01000006">
    <property type="protein sequence ID" value="SIR08353.1"/>
    <property type="molecule type" value="Genomic_DNA"/>
</dbReference>
<protein>
    <submittedName>
        <fullName evidence="1">Mlc titration factor MtfA, regulates ptsG expression</fullName>
    </submittedName>
</protein>
<gene>
    <name evidence="1" type="ORF">SAMN05421797_10632</name>
</gene>
<dbReference type="GO" id="GO:0005829">
    <property type="term" value="C:cytosol"/>
    <property type="evidence" value="ECO:0007669"/>
    <property type="project" value="TreeGrafter"/>
</dbReference>
<evidence type="ECO:0000313" key="1">
    <source>
        <dbReference type="EMBL" id="SIR08353.1"/>
    </source>
</evidence>
<evidence type="ECO:0000313" key="2">
    <source>
        <dbReference type="Proteomes" id="UP000186953"/>
    </source>
</evidence>
<dbReference type="Gene3D" id="1.10.472.150">
    <property type="entry name" value="Glucose-regulated metallo-peptidase M90, N-terminal domain"/>
    <property type="match status" value="1"/>
</dbReference>